<dbReference type="GO" id="GO:0016853">
    <property type="term" value="F:isomerase activity"/>
    <property type="evidence" value="ECO:0007669"/>
    <property type="project" value="UniProtKB-KW"/>
</dbReference>
<evidence type="ECO:0000256" key="2">
    <source>
        <dbReference type="SAM" id="MobiDB-lite"/>
    </source>
</evidence>
<dbReference type="Proteomes" id="UP000517712">
    <property type="component" value="Unassembled WGS sequence"/>
</dbReference>
<sequence length="411" mass="42816">MTQFWLGGYGADMGGDAVGIGVLAGDEGREPTTLAYRGGAASAASPSWLAAHPTLDVVYAALEGEGTVQAFRRTGEVSLTALGGPVEAGSGVCHVAVAPSGGHLVASCYGDGRVVRIDLAADGSPTSATVAASASDPYDRDAQDAEDSARPSAQEIAAAMLRRGSMVVDEEKLDEPVAEPPRSGLLLFDEMLGLNAAPEQAPDPAVEEDSASRASHAHAAAFLPDGRIATTDLGFDLVRIWRAGRTGLVEDHRVVLPQGVGPRHMVVHPSGHLHVVTEYSCEVFTLAAGPDGRWTLAAATTVSPAVRVGEDFPSELSRSRDGQTLYAGVRGSDTIAALRVRGDGSQVESFALAESGVEWPRHHLVHDGALLVAGQRSDEISVLDLDERTGAPRGIRHRTSAPAPTRILLAR</sequence>
<organism evidence="3 4">
    <name type="scientific">Microbacterium ginsengiterrae</name>
    <dbReference type="NCBI Taxonomy" id="546115"/>
    <lineage>
        <taxon>Bacteria</taxon>
        <taxon>Bacillati</taxon>
        <taxon>Actinomycetota</taxon>
        <taxon>Actinomycetes</taxon>
        <taxon>Micrococcales</taxon>
        <taxon>Microbacteriaceae</taxon>
        <taxon>Microbacterium</taxon>
    </lineage>
</organism>
<evidence type="ECO:0000313" key="3">
    <source>
        <dbReference type="EMBL" id="MBB5742802.1"/>
    </source>
</evidence>
<comment type="similarity">
    <text evidence="1">Belongs to the cycloisomerase 2 family.</text>
</comment>
<dbReference type="Gene3D" id="2.130.10.10">
    <property type="entry name" value="YVTN repeat-like/Quinoprotein amine dehydrogenase"/>
    <property type="match status" value="2"/>
</dbReference>
<keyword evidence="4" id="KW-1185">Reference proteome</keyword>
<dbReference type="EMBL" id="JACHMU010000001">
    <property type="protein sequence ID" value="MBB5742802.1"/>
    <property type="molecule type" value="Genomic_DNA"/>
</dbReference>
<dbReference type="InterPro" id="IPR050282">
    <property type="entry name" value="Cycloisomerase_2"/>
</dbReference>
<keyword evidence="3" id="KW-0413">Isomerase</keyword>
<dbReference type="Pfam" id="PF10282">
    <property type="entry name" value="Lactonase"/>
    <property type="match status" value="2"/>
</dbReference>
<proteinExistence type="inferred from homology"/>
<dbReference type="PANTHER" id="PTHR30344:SF1">
    <property type="entry name" value="6-PHOSPHOGLUCONOLACTONASE"/>
    <property type="match status" value="1"/>
</dbReference>
<name>A0A7W9CCK9_9MICO</name>
<dbReference type="InterPro" id="IPR019405">
    <property type="entry name" value="Lactonase_7-beta_prop"/>
</dbReference>
<dbReference type="RefSeq" id="WP_184282389.1">
    <property type="nucleotide sequence ID" value="NZ_BAAAPG010000001.1"/>
</dbReference>
<comment type="caution">
    <text evidence="3">The sequence shown here is derived from an EMBL/GenBank/DDBJ whole genome shotgun (WGS) entry which is preliminary data.</text>
</comment>
<feature type="compositionally biased region" description="Basic and acidic residues" evidence="2">
    <location>
        <begin position="137"/>
        <end position="149"/>
    </location>
</feature>
<dbReference type="SUPFAM" id="SSF75011">
    <property type="entry name" value="3-carboxy-cis,cis-mucoante lactonizing enzyme"/>
    <property type="match status" value="1"/>
</dbReference>
<feature type="compositionally biased region" description="Low complexity" evidence="2">
    <location>
        <begin position="125"/>
        <end position="135"/>
    </location>
</feature>
<dbReference type="InterPro" id="IPR015943">
    <property type="entry name" value="WD40/YVTN_repeat-like_dom_sf"/>
</dbReference>
<evidence type="ECO:0000313" key="4">
    <source>
        <dbReference type="Proteomes" id="UP000517712"/>
    </source>
</evidence>
<feature type="region of interest" description="Disordered" evidence="2">
    <location>
        <begin position="125"/>
        <end position="152"/>
    </location>
</feature>
<reference evidence="3 4" key="1">
    <citation type="submission" date="2020-08" db="EMBL/GenBank/DDBJ databases">
        <title>Sequencing the genomes of 1000 actinobacteria strains.</title>
        <authorList>
            <person name="Klenk H.-P."/>
        </authorList>
    </citation>
    <scope>NUCLEOTIDE SEQUENCE [LARGE SCALE GENOMIC DNA]</scope>
    <source>
        <strain evidence="3 4">DSM 24823</strain>
    </source>
</reference>
<dbReference type="PANTHER" id="PTHR30344">
    <property type="entry name" value="6-PHOSPHOGLUCONOLACTONASE-RELATED"/>
    <property type="match status" value="1"/>
</dbReference>
<dbReference type="GO" id="GO:0017057">
    <property type="term" value="F:6-phosphogluconolactonase activity"/>
    <property type="evidence" value="ECO:0007669"/>
    <property type="project" value="TreeGrafter"/>
</dbReference>
<dbReference type="AlphaFoldDB" id="A0A7W9CCK9"/>
<gene>
    <name evidence="3" type="ORF">HD600_001299</name>
</gene>
<protein>
    <submittedName>
        <fullName evidence="3">6-phosphogluconolactonase (Cycloisomerase 2 family)</fullName>
    </submittedName>
</protein>
<evidence type="ECO:0000256" key="1">
    <source>
        <dbReference type="ARBA" id="ARBA00005564"/>
    </source>
</evidence>
<accession>A0A7W9CCK9</accession>